<dbReference type="KEGG" id="vg:62680823"/>
<evidence type="ECO:0000259" key="1">
    <source>
        <dbReference type="Pfam" id="PF12728"/>
    </source>
</evidence>
<evidence type="ECO:0000313" key="2">
    <source>
        <dbReference type="EMBL" id="QFG04476.1"/>
    </source>
</evidence>
<dbReference type="Pfam" id="PF12728">
    <property type="entry name" value="HTH_17"/>
    <property type="match status" value="1"/>
</dbReference>
<dbReference type="RefSeq" id="YP_009998241.1">
    <property type="nucleotide sequence ID" value="NC_052984.1"/>
</dbReference>
<organism evidence="2 3">
    <name type="scientific">Aeromonas phage vB_AhyS-A18P4</name>
    <dbReference type="NCBI Taxonomy" id="2608321"/>
    <lineage>
        <taxon>Viruses</taxon>
        <taxon>Duplodnaviria</taxon>
        <taxon>Heunggongvirae</taxon>
        <taxon>Uroviricota</taxon>
        <taxon>Caudoviricetes</taxon>
        <taxon>Casjensviridae</taxon>
        <taxon>Sharonstreetvirus</taxon>
        <taxon>Sharonstreetvirus A18P4</taxon>
    </lineage>
</organism>
<dbReference type="SUPFAM" id="SSF46955">
    <property type="entry name" value="Putative DNA-binding domain"/>
    <property type="match status" value="1"/>
</dbReference>
<dbReference type="Proteomes" id="UP000326305">
    <property type="component" value="Segment"/>
</dbReference>
<reference evidence="2 3" key="1">
    <citation type="submission" date="2019-08" db="EMBL/GenBank/DDBJ databases">
        <authorList>
            <person name="Zhang R."/>
        </authorList>
    </citation>
    <scope>NUCLEOTIDE SEQUENCE [LARGE SCALE GENOMIC DNA]</scope>
</reference>
<proteinExistence type="predicted"/>
<feature type="domain" description="Helix-turn-helix" evidence="1">
    <location>
        <begin position="20"/>
        <end position="72"/>
    </location>
</feature>
<evidence type="ECO:0000313" key="3">
    <source>
        <dbReference type="Proteomes" id="UP000326305"/>
    </source>
</evidence>
<keyword evidence="3" id="KW-1185">Reference proteome</keyword>
<accession>A0A5J6T296</accession>
<dbReference type="EMBL" id="MN317029">
    <property type="protein sequence ID" value="QFG04476.1"/>
    <property type="molecule type" value="Genomic_DNA"/>
</dbReference>
<dbReference type="InterPro" id="IPR009061">
    <property type="entry name" value="DNA-bd_dom_put_sf"/>
</dbReference>
<dbReference type="GeneID" id="62680823"/>
<dbReference type="InterPro" id="IPR041657">
    <property type="entry name" value="HTH_17"/>
</dbReference>
<name>A0A5J6T296_9CAUD</name>
<sequence>MATLDEEIQAMQAAAMGKRLRPQDAAELFRVTRVTIYNWMNDPDADFPQPKRRNKRHVYWTEFDLREWAARKGYDLSPLH</sequence>
<protein>
    <submittedName>
        <fullName evidence="2">Helix-turn-helix domain-containing protein</fullName>
    </submittedName>
</protein>